<evidence type="ECO:0000313" key="7">
    <source>
        <dbReference type="EMBL" id="CAH0373309.1"/>
    </source>
</evidence>
<evidence type="ECO:0000256" key="1">
    <source>
        <dbReference type="ARBA" id="ARBA00022737"/>
    </source>
</evidence>
<dbReference type="PANTHER" id="PTHR24201">
    <property type="entry name" value="ANK_REP_REGION DOMAIN-CONTAINING PROTEIN"/>
    <property type="match status" value="1"/>
</dbReference>
<dbReference type="PROSITE" id="PS50088">
    <property type="entry name" value="ANK_REPEAT"/>
    <property type="match status" value="2"/>
</dbReference>
<dbReference type="PROSITE" id="PS50297">
    <property type="entry name" value="ANK_REP_REGION"/>
    <property type="match status" value="1"/>
</dbReference>
<evidence type="ECO:0000256" key="5">
    <source>
        <dbReference type="SAM" id="Phobius"/>
    </source>
</evidence>
<keyword evidence="1" id="KW-0677">Repeat</keyword>
<dbReference type="InterPro" id="IPR002110">
    <property type="entry name" value="Ankyrin_rpt"/>
</dbReference>
<evidence type="ECO:0000313" key="6">
    <source>
        <dbReference type="EMBL" id="CAE0701417.1"/>
    </source>
</evidence>
<keyword evidence="5" id="KW-0472">Membrane</keyword>
<sequence length="319" mass="33949">MAVKDDDDDDAPAVKDEPVKLEHDKPAKAPSMAKPAKAPALGPKSAPKPPKPPPPKADGLFAKAAAAKKAAEAFRQRRQRVNPARPGDKPVPKRNLGDRIKYLKPKRLKSLQHKLLDEGLSLGAVGIACALLVFLLAWCRRRYRRKRRGLPLHTGGGKGHKQRGLFGPSEVVPNDVQQACRTNRSTVVEAWLRRCGSPDARASDAPRRSVLHIAAAHGAANVCRAALLAGADPNLCDDAGDRPLHLAAASGSGACVKVLLDHGADASLPDALGQDAKTRARNAGNTGCGLLISKRLAAQSRADTRIAFRGPRSDDRHQA</sequence>
<feature type="repeat" description="ANK" evidence="3">
    <location>
        <begin position="206"/>
        <end position="238"/>
    </location>
</feature>
<dbReference type="SUPFAM" id="SSF48403">
    <property type="entry name" value="Ankyrin repeat"/>
    <property type="match status" value="1"/>
</dbReference>
<feature type="compositionally biased region" description="Pro residues" evidence="4">
    <location>
        <begin position="46"/>
        <end position="56"/>
    </location>
</feature>
<feature type="compositionally biased region" description="Basic and acidic residues" evidence="4">
    <location>
        <begin position="12"/>
        <end position="27"/>
    </location>
</feature>
<feature type="region of interest" description="Disordered" evidence="4">
    <location>
        <begin position="71"/>
        <end position="96"/>
    </location>
</feature>
<keyword evidence="5" id="KW-0812">Transmembrane</keyword>
<dbReference type="SMART" id="SM00248">
    <property type="entry name" value="ANK"/>
    <property type="match status" value="2"/>
</dbReference>
<dbReference type="Gene3D" id="1.25.40.20">
    <property type="entry name" value="Ankyrin repeat-containing domain"/>
    <property type="match status" value="1"/>
</dbReference>
<dbReference type="InterPro" id="IPR036770">
    <property type="entry name" value="Ankyrin_rpt-contain_sf"/>
</dbReference>
<name>A0A7S4EBA8_9STRA</name>
<dbReference type="EMBL" id="CAKKNE010000004">
    <property type="protein sequence ID" value="CAH0373309.1"/>
    <property type="molecule type" value="Genomic_DNA"/>
</dbReference>
<dbReference type="EMBL" id="HBIW01019586">
    <property type="protein sequence ID" value="CAE0701417.1"/>
    <property type="molecule type" value="Transcribed_RNA"/>
</dbReference>
<feature type="region of interest" description="Disordered" evidence="4">
    <location>
        <begin position="1"/>
        <end position="59"/>
    </location>
</feature>
<gene>
    <name evidence="6" type="ORF">PCAL00307_LOCUS16853</name>
    <name evidence="7" type="ORF">PECAL_4P04960</name>
</gene>
<keyword evidence="2 3" id="KW-0040">ANK repeat</keyword>
<feature type="compositionally biased region" description="Basic and acidic residues" evidence="4">
    <location>
        <begin position="86"/>
        <end position="96"/>
    </location>
</feature>
<evidence type="ECO:0000256" key="2">
    <source>
        <dbReference type="ARBA" id="ARBA00023043"/>
    </source>
</evidence>
<feature type="compositionally biased region" description="Low complexity" evidence="4">
    <location>
        <begin position="28"/>
        <end position="45"/>
    </location>
</feature>
<evidence type="ECO:0000256" key="3">
    <source>
        <dbReference type="PROSITE-ProRule" id="PRU00023"/>
    </source>
</evidence>
<protein>
    <submittedName>
        <fullName evidence="6">Uncharacterized protein</fullName>
    </submittedName>
</protein>
<organism evidence="6">
    <name type="scientific">Pelagomonas calceolata</name>
    <dbReference type="NCBI Taxonomy" id="35677"/>
    <lineage>
        <taxon>Eukaryota</taxon>
        <taxon>Sar</taxon>
        <taxon>Stramenopiles</taxon>
        <taxon>Ochrophyta</taxon>
        <taxon>Pelagophyceae</taxon>
        <taxon>Pelagomonadales</taxon>
        <taxon>Pelagomonadaceae</taxon>
        <taxon>Pelagomonas</taxon>
    </lineage>
</organism>
<reference evidence="6" key="1">
    <citation type="submission" date="2021-01" db="EMBL/GenBank/DDBJ databases">
        <authorList>
            <person name="Corre E."/>
            <person name="Pelletier E."/>
            <person name="Niang G."/>
            <person name="Scheremetjew M."/>
            <person name="Finn R."/>
            <person name="Kale V."/>
            <person name="Holt S."/>
            <person name="Cochrane G."/>
            <person name="Meng A."/>
            <person name="Brown T."/>
            <person name="Cohen L."/>
        </authorList>
    </citation>
    <scope>NUCLEOTIDE SEQUENCE</scope>
    <source>
        <strain evidence="6">CCMP1756</strain>
    </source>
</reference>
<dbReference type="Pfam" id="PF12796">
    <property type="entry name" value="Ank_2"/>
    <property type="match status" value="1"/>
</dbReference>
<feature type="transmembrane region" description="Helical" evidence="5">
    <location>
        <begin position="120"/>
        <end position="139"/>
    </location>
</feature>
<feature type="repeat" description="ANK" evidence="3">
    <location>
        <begin position="239"/>
        <end position="271"/>
    </location>
</feature>
<reference evidence="7" key="2">
    <citation type="submission" date="2021-11" db="EMBL/GenBank/DDBJ databases">
        <authorList>
            <consortium name="Genoscope - CEA"/>
            <person name="William W."/>
        </authorList>
    </citation>
    <scope>NUCLEOTIDE SEQUENCE</scope>
</reference>
<feature type="compositionally biased region" description="Acidic residues" evidence="4">
    <location>
        <begin position="1"/>
        <end position="11"/>
    </location>
</feature>
<dbReference type="InterPro" id="IPR050776">
    <property type="entry name" value="Ank_Repeat/CDKN_Inhibitor"/>
</dbReference>
<evidence type="ECO:0000256" key="4">
    <source>
        <dbReference type="SAM" id="MobiDB-lite"/>
    </source>
</evidence>
<dbReference type="OrthoDB" id="163438at2759"/>
<dbReference type="Proteomes" id="UP000789595">
    <property type="component" value="Unassembled WGS sequence"/>
</dbReference>
<accession>A0A7S4EBA8</accession>
<keyword evidence="8" id="KW-1185">Reference proteome</keyword>
<evidence type="ECO:0000313" key="8">
    <source>
        <dbReference type="Proteomes" id="UP000789595"/>
    </source>
</evidence>
<keyword evidence="5" id="KW-1133">Transmembrane helix</keyword>
<proteinExistence type="predicted"/>
<dbReference type="AlphaFoldDB" id="A0A7S4EBA8"/>